<dbReference type="GO" id="GO:0030151">
    <property type="term" value="F:molybdenum ion binding"/>
    <property type="evidence" value="ECO:0007669"/>
    <property type="project" value="InterPro"/>
</dbReference>
<dbReference type="InterPro" id="IPR008335">
    <property type="entry name" value="Mopterin_OxRdtase_euk"/>
</dbReference>
<dbReference type="SUPFAM" id="SSF56524">
    <property type="entry name" value="Oxidoreductase molybdopterin-binding domain"/>
    <property type="match status" value="1"/>
</dbReference>
<dbReference type="Pfam" id="PF03404">
    <property type="entry name" value="Mo-co_dimer"/>
    <property type="match status" value="1"/>
</dbReference>
<dbReference type="PRINTS" id="PR00407">
    <property type="entry name" value="EUMOPTERIN"/>
</dbReference>
<evidence type="ECO:0000256" key="4">
    <source>
        <dbReference type="ARBA" id="ARBA00023002"/>
    </source>
</evidence>
<dbReference type="SUPFAM" id="SSF81296">
    <property type="entry name" value="E set domains"/>
    <property type="match status" value="1"/>
</dbReference>
<keyword evidence="8" id="KW-1185">Reference proteome</keyword>
<sequence>MIHKTSPHLDFISKSSLLIIDDTKSAKKMTGVPDEPLNREPSPPELISQFFTPSASAYDRNHSAVPELDASSHVIKIDGDVKMNLSLTVKELKENFTQHEVVCALQCAGNRRHTMRTKIKEVNGLDWFDGAVMNCKWRGPRLRDVLERAGVDAAATDAHVAFASYQVECQDDTWYGGSIPLERALDPASEVLVALEMNGEPLSHEHGHPVRMIVPGVAGARSVKWLDRITVQSTESQNHYQLYDYKVLPPEATDAEEAKKFWDSTPAVQDMPVNSIVGSPPSESTVTRDKDGTIVVTGYALPSGDDGPVVKVEVSADGGHHWTKADILNHPESSKWSWALWKTSVSIEAGSDKTILSRATDAGGNTQPEQSQWNLRGVCYNGYGAAERLKVE</sequence>
<dbReference type="EMBL" id="LAFY01004062">
    <property type="protein sequence ID" value="KJX95585.1"/>
    <property type="molecule type" value="Genomic_DNA"/>
</dbReference>
<dbReference type="InterPro" id="IPR014756">
    <property type="entry name" value="Ig_E-set"/>
</dbReference>
<evidence type="ECO:0000259" key="5">
    <source>
        <dbReference type="Pfam" id="PF00174"/>
    </source>
</evidence>
<evidence type="ECO:0000256" key="2">
    <source>
        <dbReference type="ARBA" id="ARBA00022505"/>
    </source>
</evidence>
<dbReference type="GO" id="GO:0006790">
    <property type="term" value="P:sulfur compound metabolic process"/>
    <property type="evidence" value="ECO:0007669"/>
    <property type="project" value="TreeGrafter"/>
</dbReference>
<dbReference type="GO" id="GO:0043546">
    <property type="term" value="F:molybdopterin cofactor binding"/>
    <property type="evidence" value="ECO:0007669"/>
    <property type="project" value="TreeGrafter"/>
</dbReference>
<feature type="domain" description="Oxidoreductase molybdopterin-binding" evidence="5">
    <location>
        <begin position="62"/>
        <end position="240"/>
    </location>
</feature>
<proteinExistence type="predicted"/>
<keyword evidence="2" id="KW-0500">Molybdenum</keyword>
<dbReference type="Gene3D" id="2.60.40.650">
    <property type="match status" value="1"/>
</dbReference>
<dbReference type="InterPro" id="IPR005066">
    <property type="entry name" value="MoCF_OxRdtse_dimer"/>
</dbReference>
<evidence type="ECO:0000256" key="1">
    <source>
        <dbReference type="ARBA" id="ARBA00001924"/>
    </source>
</evidence>
<organism evidence="7 8">
    <name type="scientific">Zymoseptoria brevis</name>
    <dbReference type="NCBI Taxonomy" id="1047168"/>
    <lineage>
        <taxon>Eukaryota</taxon>
        <taxon>Fungi</taxon>
        <taxon>Dikarya</taxon>
        <taxon>Ascomycota</taxon>
        <taxon>Pezizomycotina</taxon>
        <taxon>Dothideomycetes</taxon>
        <taxon>Dothideomycetidae</taxon>
        <taxon>Mycosphaerellales</taxon>
        <taxon>Mycosphaerellaceae</taxon>
        <taxon>Zymoseptoria</taxon>
    </lineage>
</organism>
<keyword evidence="4" id="KW-0560">Oxidoreductase</keyword>
<dbReference type="OrthoDB" id="10051395at2759"/>
<dbReference type="GO" id="GO:0008482">
    <property type="term" value="F:sulfite oxidase activity"/>
    <property type="evidence" value="ECO:0007669"/>
    <property type="project" value="TreeGrafter"/>
</dbReference>
<dbReference type="GO" id="GO:0005739">
    <property type="term" value="C:mitochondrion"/>
    <property type="evidence" value="ECO:0007669"/>
    <property type="project" value="TreeGrafter"/>
</dbReference>
<dbReference type="STRING" id="1047168.A0A0F4GHD1"/>
<accession>A0A0F4GHD1</accession>
<comment type="caution">
    <text evidence="7">The sequence shown here is derived from an EMBL/GenBank/DDBJ whole genome shotgun (WGS) entry which is preliminary data.</text>
</comment>
<keyword evidence="3" id="KW-0479">Metal-binding</keyword>
<dbReference type="AlphaFoldDB" id="A0A0F4GHD1"/>
<dbReference type="PANTHER" id="PTHR19372">
    <property type="entry name" value="SULFITE REDUCTASE"/>
    <property type="match status" value="1"/>
</dbReference>
<feature type="domain" description="Moybdenum cofactor oxidoreductase dimerisation" evidence="6">
    <location>
        <begin position="267"/>
        <end position="383"/>
    </location>
</feature>
<dbReference type="GO" id="GO:0020037">
    <property type="term" value="F:heme binding"/>
    <property type="evidence" value="ECO:0007669"/>
    <property type="project" value="TreeGrafter"/>
</dbReference>
<dbReference type="PANTHER" id="PTHR19372:SF7">
    <property type="entry name" value="SULFITE OXIDASE, MITOCHONDRIAL"/>
    <property type="match status" value="1"/>
</dbReference>
<evidence type="ECO:0000313" key="8">
    <source>
        <dbReference type="Proteomes" id="UP000033647"/>
    </source>
</evidence>
<comment type="cofactor">
    <cofactor evidence="1">
        <name>Mo-molybdopterin</name>
        <dbReference type="ChEBI" id="CHEBI:71302"/>
    </cofactor>
</comment>
<evidence type="ECO:0000256" key="3">
    <source>
        <dbReference type="ARBA" id="ARBA00022723"/>
    </source>
</evidence>
<dbReference type="Pfam" id="PF00174">
    <property type="entry name" value="Oxidored_molyb"/>
    <property type="match status" value="1"/>
</dbReference>
<dbReference type="InterPro" id="IPR036374">
    <property type="entry name" value="OxRdtase_Mopterin-bd_sf"/>
</dbReference>
<name>A0A0F4GHD1_9PEZI</name>
<evidence type="ECO:0000313" key="7">
    <source>
        <dbReference type="EMBL" id="KJX95585.1"/>
    </source>
</evidence>
<evidence type="ECO:0000259" key="6">
    <source>
        <dbReference type="Pfam" id="PF03404"/>
    </source>
</evidence>
<dbReference type="Proteomes" id="UP000033647">
    <property type="component" value="Unassembled WGS sequence"/>
</dbReference>
<dbReference type="FunFam" id="3.90.420.10:FF:000002">
    <property type="entry name" value="sulfite oxidase, mitochondrial"/>
    <property type="match status" value="1"/>
</dbReference>
<dbReference type="Gene3D" id="3.90.420.10">
    <property type="entry name" value="Oxidoreductase, molybdopterin-binding domain"/>
    <property type="match status" value="1"/>
</dbReference>
<dbReference type="InterPro" id="IPR000572">
    <property type="entry name" value="OxRdtase_Mopterin-bd_dom"/>
</dbReference>
<protein>
    <submittedName>
        <fullName evidence="7">Sulfite oxidase like protein</fullName>
    </submittedName>
</protein>
<reference evidence="7 8" key="1">
    <citation type="submission" date="2015-03" db="EMBL/GenBank/DDBJ databases">
        <title>RNA-seq based gene annotation and comparative genomics of four Zymoseptoria species reveal species-specific pathogenicity related genes and transposable element activity.</title>
        <authorList>
            <person name="Grandaubert J."/>
            <person name="Bhattacharyya A."/>
            <person name="Stukenbrock E.H."/>
        </authorList>
    </citation>
    <scope>NUCLEOTIDE SEQUENCE [LARGE SCALE GENOMIC DNA]</scope>
    <source>
        <strain evidence="7 8">Zb18110</strain>
    </source>
</reference>
<gene>
    <name evidence="7" type="ORF">TI39_contig4102g00008</name>
</gene>